<dbReference type="SUPFAM" id="SSF49764">
    <property type="entry name" value="HSP20-like chaperones"/>
    <property type="match status" value="1"/>
</dbReference>
<gene>
    <name evidence="4" type="ORF">ABMA27_006428</name>
</gene>
<dbReference type="InterPro" id="IPR002068">
    <property type="entry name" value="A-crystallin/Hsp20_dom"/>
</dbReference>
<dbReference type="EMBL" id="JBEUOH010000002">
    <property type="protein sequence ID" value="KAL0901106.1"/>
    <property type="molecule type" value="Genomic_DNA"/>
</dbReference>
<proteinExistence type="inferred from homology"/>
<dbReference type="Gene3D" id="2.60.40.790">
    <property type="match status" value="1"/>
</dbReference>
<comment type="caution">
    <text evidence="4">The sequence shown here is derived from an EMBL/GenBank/DDBJ whole genome shotgun (WGS) entry which is preliminary data.</text>
</comment>
<sequence>MYLVLLLVLSMAAFSQQQCRHHHRHNQNKIEHKAEYHSRIFEELANDVISIDRKSQRLCEAHSNGATKELFEKNRYVLKVPLQNFTEEEIKVEVRHRAVYINAFKAETVKHYSEFRELPGFVDVSGAKFNYEDGFLEVVFPTKDTVSTSCNPHINDDVVNVPMFQIGDGQARVRFGE</sequence>
<dbReference type="InterPro" id="IPR008978">
    <property type="entry name" value="HSP20-like_chaperone"/>
</dbReference>
<protein>
    <recommendedName>
        <fullName evidence="3">SHSP domain-containing protein</fullName>
    </recommendedName>
</protein>
<evidence type="ECO:0000313" key="5">
    <source>
        <dbReference type="Proteomes" id="UP001549920"/>
    </source>
</evidence>
<feature type="signal peptide" evidence="2">
    <location>
        <begin position="1"/>
        <end position="15"/>
    </location>
</feature>
<evidence type="ECO:0000313" key="4">
    <source>
        <dbReference type="EMBL" id="KAL0901106.1"/>
    </source>
</evidence>
<keyword evidence="2" id="KW-0732">Signal</keyword>
<dbReference type="CDD" id="cd00298">
    <property type="entry name" value="ACD_sHsps_p23-like"/>
    <property type="match status" value="1"/>
</dbReference>
<feature type="domain" description="SHSP" evidence="3">
    <location>
        <begin position="58"/>
        <end position="157"/>
    </location>
</feature>
<dbReference type="Proteomes" id="UP001549920">
    <property type="component" value="Unassembled WGS sequence"/>
</dbReference>
<organism evidence="4 5">
    <name type="scientific">Loxostege sticticalis</name>
    <name type="common">Beet webworm moth</name>
    <dbReference type="NCBI Taxonomy" id="481309"/>
    <lineage>
        <taxon>Eukaryota</taxon>
        <taxon>Metazoa</taxon>
        <taxon>Ecdysozoa</taxon>
        <taxon>Arthropoda</taxon>
        <taxon>Hexapoda</taxon>
        <taxon>Insecta</taxon>
        <taxon>Pterygota</taxon>
        <taxon>Neoptera</taxon>
        <taxon>Endopterygota</taxon>
        <taxon>Lepidoptera</taxon>
        <taxon>Glossata</taxon>
        <taxon>Ditrysia</taxon>
        <taxon>Pyraloidea</taxon>
        <taxon>Crambidae</taxon>
        <taxon>Pyraustinae</taxon>
        <taxon>Loxostege</taxon>
    </lineage>
</organism>
<comment type="similarity">
    <text evidence="1">Belongs to the small heat shock protein (HSP20) family.</text>
</comment>
<evidence type="ECO:0000259" key="3">
    <source>
        <dbReference type="PROSITE" id="PS01031"/>
    </source>
</evidence>
<dbReference type="PROSITE" id="PS01031">
    <property type="entry name" value="SHSP"/>
    <property type="match status" value="1"/>
</dbReference>
<accession>A0ABR3IJ55</accession>
<reference evidence="4 5" key="1">
    <citation type="submission" date="2024-06" db="EMBL/GenBank/DDBJ databases">
        <title>A chromosome-level genome assembly of beet webworm, Loxostege sticticalis.</title>
        <authorList>
            <person name="Zhang Y."/>
        </authorList>
    </citation>
    <scope>NUCLEOTIDE SEQUENCE [LARGE SCALE GENOMIC DNA]</scope>
    <source>
        <strain evidence="4">AQ026</strain>
        <tissue evidence="4">Whole body</tissue>
    </source>
</reference>
<evidence type="ECO:0000256" key="2">
    <source>
        <dbReference type="SAM" id="SignalP"/>
    </source>
</evidence>
<name>A0ABR3IJ55_LOXSC</name>
<feature type="chain" id="PRO_5045831170" description="SHSP domain-containing protein" evidence="2">
    <location>
        <begin position="16"/>
        <end position="177"/>
    </location>
</feature>
<evidence type="ECO:0000256" key="1">
    <source>
        <dbReference type="PROSITE-ProRule" id="PRU00285"/>
    </source>
</evidence>
<keyword evidence="5" id="KW-1185">Reference proteome</keyword>